<dbReference type="PANTHER" id="PTHR46300">
    <property type="entry name" value="P450, PUTATIVE (EUROFUNG)-RELATED-RELATED"/>
    <property type="match status" value="1"/>
</dbReference>
<dbReference type="InterPro" id="IPR001128">
    <property type="entry name" value="Cyt_P450"/>
</dbReference>
<evidence type="ECO:0000256" key="1">
    <source>
        <dbReference type="ARBA" id="ARBA00001971"/>
    </source>
</evidence>
<evidence type="ECO:0000256" key="11">
    <source>
        <dbReference type="SAM" id="SignalP"/>
    </source>
</evidence>
<evidence type="ECO:0000256" key="2">
    <source>
        <dbReference type="ARBA" id="ARBA00005179"/>
    </source>
</evidence>
<evidence type="ECO:0000256" key="9">
    <source>
        <dbReference type="PIRSR" id="PIRSR602401-1"/>
    </source>
</evidence>
<keyword evidence="6 10" id="KW-0560">Oxidoreductase</keyword>
<evidence type="ECO:0000256" key="7">
    <source>
        <dbReference type="ARBA" id="ARBA00023004"/>
    </source>
</evidence>
<evidence type="ECO:0000256" key="6">
    <source>
        <dbReference type="ARBA" id="ARBA00023002"/>
    </source>
</evidence>
<keyword evidence="8 10" id="KW-0503">Monooxygenase</keyword>
<name>A0A9P7RM37_9AGAR</name>
<dbReference type="OrthoDB" id="2789670at2759"/>
<dbReference type="InterPro" id="IPR036396">
    <property type="entry name" value="Cyt_P450_sf"/>
</dbReference>
<evidence type="ECO:0000256" key="3">
    <source>
        <dbReference type="ARBA" id="ARBA00010617"/>
    </source>
</evidence>
<keyword evidence="5 9" id="KW-0479">Metal-binding</keyword>
<dbReference type="GeneID" id="66072450"/>
<proteinExistence type="inferred from homology"/>
<dbReference type="InterPro" id="IPR017972">
    <property type="entry name" value="Cyt_P450_CS"/>
</dbReference>
<dbReference type="PANTHER" id="PTHR46300:SF7">
    <property type="entry name" value="P450, PUTATIVE (EUROFUNG)-RELATED"/>
    <property type="match status" value="1"/>
</dbReference>
<dbReference type="AlphaFoldDB" id="A0A9P7RM37"/>
<dbReference type="Pfam" id="PF00067">
    <property type="entry name" value="p450"/>
    <property type="match status" value="1"/>
</dbReference>
<accession>A0A9P7RM37</accession>
<protein>
    <recommendedName>
        <fullName evidence="14">Cytochrome P450</fullName>
    </recommendedName>
</protein>
<dbReference type="RefSeq" id="XP_043002308.1">
    <property type="nucleotide sequence ID" value="XM_043160352.1"/>
</dbReference>
<comment type="similarity">
    <text evidence="3 10">Belongs to the cytochrome P450 family.</text>
</comment>
<dbReference type="Gene3D" id="1.10.630.10">
    <property type="entry name" value="Cytochrome P450"/>
    <property type="match status" value="1"/>
</dbReference>
<dbReference type="PRINTS" id="PR00463">
    <property type="entry name" value="EP450I"/>
</dbReference>
<evidence type="ECO:0000256" key="10">
    <source>
        <dbReference type="RuleBase" id="RU000461"/>
    </source>
</evidence>
<keyword evidence="11" id="KW-0732">Signal</keyword>
<gene>
    <name evidence="12" type="ORF">E1B28_003374</name>
</gene>
<reference evidence="12" key="1">
    <citation type="journal article" date="2021" name="Genome Biol. Evol.">
        <title>The assembled and annotated genome of the fairy-ring fungus Marasmius oreades.</title>
        <authorList>
            <person name="Hiltunen M."/>
            <person name="Ament-Velasquez S.L."/>
            <person name="Johannesson H."/>
        </authorList>
    </citation>
    <scope>NUCLEOTIDE SEQUENCE</scope>
    <source>
        <strain evidence="12">03SP1</strain>
    </source>
</reference>
<comment type="cofactor">
    <cofactor evidence="1 9">
        <name>heme</name>
        <dbReference type="ChEBI" id="CHEBI:30413"/>
    </cofactor>
</comment>
<evidence type="ECO:0000256" key="8">
    <source>
        <dbReference type="ARBA" id="ARBA00023033"/>
    </source>
</evidence>
<feature type="signal peptide" evidence="11">
    <location>
        <begin position="1"/>
        <end position="19"/>
    </location>
</feature>
<dbReference type="Proteomes" id="UP001049176">
    <property type="component" value="Chromosome 11"/>
</dbReference>
<evidence type="ECO:0008006" key="14">
    <source>
        <dbReference type="Google" id="ProtNLM"/>
    </source>
</evidence>
<dbReference type="CDD" id="cd11065">
    <property type="entry name" value="CYP64-like"/>
    <property type="match status" value="1"/>
</dbReference>
<dbReference type="InterPro" id="IPR050364">
    <property type="entry name" value="Cytochrome_P450_fung"/>
</dbReference>
<sequence>MASGLWIFFLVSFPLVILSRFFRSRKSLPPGPLGLPLVGNVLDMPNGQEWKTFAKWGRQYGGICSVTLLGQPIIIINSADIMAELGEKGSLYSDRPRLEMGGELVGYSKTLALIPYGDRFRAYRRHLSRMIGTPKATSKYNALEEAETLKFLQKIAKNPDGLPQHLRKTAGAIIMKIAYGIEVLEENDPFVELIEHANDNFSAATAPGAFLVDVFPLLRHIPASFPGGGFHALAAKWAQSFNDMVEVPYAHARDLMHQGRAPSSFLTTALENEDKLSEEDIFQVKHAAASMYGGGADTTVSAQHAFFLAMIRHPDIQRKAQAEIDAVVGNDRLPGFGDRERLPYVNAVVTEAFRWHSIAPIGVPHRAIEDGIIAGYFIPKGSIIIANLWNMTHNPDTYPNPFEFNPDRFISTPGKPVQKDPRQICFGFGRRICPGLNLAEASVWLCIVMSLAVFNITPVMSEDGKPIIPELENTNGTISFPVPFKCNVKPRSEKTLALIFSEVAD</sequence>
<dbReference type="PROSITE" id="PS00086">
    <property type="entry name" value="CYTOCHROME_P450"/>
    <property type="match status" value="1"/>
</dbReference>
<keyword evidence="13" id="KW-1185">Reference proteome</keyword>
<dbReference type="GO" id="GO:0016705">
    <property type="term" value="F:oxidoreductase activity, acting on paired donors, with incorporation or reduction of molecular oxygen"/>
    <property type="evidence" value="ECO:0007669"/>
    <property type="project" value="InterPro"/>
</dbReference>
<feature type="chain" id="PRO_5040350979" description="Cytochrome P450" evidence="11">
    <location>
        <begin position="20"/>
        <end position="505"/>
    </location>
</feature>
<dbReference type="InterPro" id="IPR002401">
    <property type="entry name" value="Cyt_P450_E_grp-I"/>
</dbReference>
<evidence type="ECO:0000313" key="13">
    <source>
        <dbReference type="Proteomes" id="UP001049176"/>
    </source>
</evidence>
<dbReference type="GO" id="GO:0005506">
    <property type="term" value="F:iron ion binding"/>
    <property type="evidence" value="ECO:0007669"/>
    <property type="project" value="InterPro"/>
</dbReference>
<organism evidence="12 13">
    <name type="scientific">Marasmius oreades</name>
    <name type="common">fairy-ring Marasmius</name>
    <dbReference type="NCBI Taxonomy" id="181124"/>
    <lineage>
        <taxon>Eukaryota</taxon>
        <taxon>Fungi</taxon>
        <taxon>Dikarya</taxon>
        <taxon>Basidiomycota</taxon>
        <taxon>Agaricomycotina</taxon>
        <taxon>Agaricomycetes</taxon>
        <taxon>Agaricomycetidae</taxon>
        <taxon>Agaricales</taxon>
        <taxon>Marasmiineae</taxon>
        <taxon>Marasmiaceae</taxon>
        <taxon>Marasmius</taxon>
    </lineage>
</organism>
<evidence type="ECO:0000256" key="4">
    <source>
        <dbReference type="ARBA" id="ARBA00022617"/>
    </source>
</evidence>
<dbReference type="KEGG" id="more:E1B28_003374"/>
<evidence type="ECO:0000256" key="5">
    <source>
        <dbReference type="ARBA" id="ARBA00022723"/>
    </source>
</evidence>
<comment type="caution">
    <text evidence="12">The sequence shown here is derived from an EMBL/GenBank/DDBJ whole genome shotgun (WGS) entry which is preliminary data.</text>
</comment>
<dbReference type="GO" id="GO:0004497">
    <property type="term" value="F:monooxygenase activity"/>
    <property type="evidence" value="ECO:0007669"/>
    <property type="project" value="UniProtKB-KW"/>
</dbReference>
<keyword evidence="7 9" id="KW-0408">Iron</keyword>
<keyword evidence="4 9" id="KW-0349">Heme</keyword>
<evidence type="ECO:0000313" key="12">
    <source>
        <dbReference type="EMBL" id="KAG7085837.1"/>
    </source>
</evidence>
<dbReference type="GO" id="GO:0020037">
    <property type="term" value="F:heme binding"/>
    <property type="evidence" value="ECO:0007669"/>
    <property type="project" value="InterPro"/>
</dbReference>
<comment type="pathway">
    <text evidence="2">Secondary metabolite biosynthesis.</text>
</comment>
<dbReference type="SUPFAM" id="SSF48264">
    <property type="entry name" value="Cytochrome P450"/>
    <property type="match status" value="1"/>
</dbReference>
<feature type="binding site" description="axial binding residue" evidence="9">
    <location>
        <position position="433"/>
    </location>
    <ligand>
        <name>heme</name>
        <dbReference type="ChEBI" id="CHEBI:30413"/>
    </ligand>
    <ligandPart>
        <name>Fe</name>
        <dbReference type="ChEBI" id="CHEBI:18248"/>
    </ligandPart>
</feature>
<dbReference type="EMBL" id="CM032191">
    <property type="protein sequence ID" value="KAG7085837.1"/>
    <property type="molecule type" value="Genomic_DNA"/>
</dbReference>